<dbReference type="AlphaFoldDB" id="A0A101QXV4"/>
<evidence type="ECO:0000313" key="2">
    <source>
        <dbReference type="Proteomes" id="UP000053271"/>
    </source>
</evidence>
<organism evidence="1 2">
    <name type="scientific">Streptomyces longwoodensis</name>
    <dbReference type="NCBI Taxonomy" id="68231"/>
    <lineage>
        <taxon>Bacteria</taxon>
        <taxon>Bacillati</taxon>
        <taxon>Actinomycetota</taxon>
        <taxon>Actinomycetes</taxon>
        <taxon>Kitasatosporales</taxon>
        <taxon>Streptomycetaceae</taxon>
        <taxon>Streptomyces</taxon>
    </lineage>
</organism>
<sequence>MTRDEEITAVRYMPATVVRITARREDGSLEHTWAQTYHLDEPLLLGLGTLETFPGYLRSSQAPPLVRGPAHRMAGALVARYEHPQHTDILVIAQAIWQRRQSDVAIEAWTADEPGHWWYALVPRWRRMWDTEMWPLATLSGGHHAYAVGECRPVDDYPWPSPAPIPGVLPPPAPGTQVIQAHTTVAPPPPGFPPYRWVVT</sequence>
<accession>A0A101QXV4</accession>
<keyword evidence="2" id="KW-1185">Reference proteome</keyword>
<dbReference type="STRING" id="68231.AQJ30_15800"/>
<evidence type="ECO:0000313" key="1">
    <source>
        <dbReference type="EMBL" id="KUN37746.1"/>
    </source>
</evidence>
<gene>
    <name evidence="1" type="ORF">AQJ30_15800</name>
</gene>
<comment type="caution">
    <text evidence="1">The sequence shown here is derived from an EMBL/GenBank/DDBJ whole genome shotgun (WGS) entry which is preliminary data.</text>
</comment>
<proteinExistence type="predicted"/>
<dbReference type="RefSeq" id="WP_067233868.1">
    <property type="nucleotide sequence ID" value="NZ_KQ948553.1"/>
</dbReference>
<protein>
    <submittedName>
        <fullName evidence="1">Uncharacterized protein</fullName>
    </submittedName>
</protein>
<dbReference type="EMBL" id="LMWS01000018">
    <property type="protein sequence ID" value="KUN37746.1"/>
    <property type="molecule type" value="Genomic_DNA"/>
</dbReference>
<reference evidence="1 2" key="1">
    <citation type="submission" date="2015-10" db="EMBL/GenBank/DDBJ databases">
        <title>Draft genome sequence of Streptomyces longwoodensis DSM 41677, type strain for the species Streptomyces longwoodensis.</title>
        <authorList>
            <person name="Ruckert C."/>
            <person name="Winkler A."/>
            <person name="Kalinowski J."/>
            <person name="Kampfer P."/>
            <person name="Glaeser S."/>
        </authorList>
    </citation>
    <scope>NUCLEOTIDE SEQUENCE [LARGE SCALE GENOMIC DNA]</scope>
    <source>
        <strain evidence="1 2">DSM 41677</strain>
    </source>
</reference>
<dbReference type="Proteomes" id="UP000053271">
    <property type="component" value="Unassembled WGS sequence"/>
</dbReference>
<name>A0A101QXV4_9ACTN</name>
<dbReference type="GeneID" id="91426062"/>